<sequence>MNYFFTVIALFVGANIAIAQDAAKDRSLLEETTATLNTDELSLAEDEQEIRTFVRKYVDVFNARDSSELAHGIFMKSAQVATFTLPTTAAIKELFDQLYAGIEPNWDHSIINSIDVCLAGPGLAFVDMNYSRIDDVGEPIQPFERGSLLVIREIEGQWRLSAIHTHDAVKKVTC</sequence>
<accession>A0A7D9D3E2</accession>
<dbReference type="EMBL" id="LR633967">
    <property type="protein sequence ID" value="VUX56163.1"/>
    <property type="molecule type" value="Genomic_DNA"/>
</dbReference>
<protein>
    <recommendedName>
        <fullName evidence="2">SnoaL-like domain-containing protein</fullName>
    </recommendedName>
</protein>
<evidence type="ECO:0008006" key="2">
    <source>
        <dbReference type="Google" id="ProtNLM"/>
    </source>
</evidence>
<dbReference type="InterPro" id="IPR032710">
    <property type="entry name" value="NTF2-like_dom_sf"/>
</dbReference>
<gene>
    <name evidence="1" type="ORF">JTBM06_V1_350009</name>
</gene>
<dbReference type="SUPFAM" id="SSF54427">
    <property type="entry name" value="NTF2-like"/>
    <property type="match status" value="1"/>
</dbReference>
<dbReference type="Gene3D" id="3.10.450.50">
    <property type="match status" value="1"/>
</dbReference>
<name>A0A7D9D3E2_9GAMM</name>
<proteinExistence type="predicted"/>
<organism evidence="1">
    <name type="scientific">uncultured Woeseiaceae bacterium</name>
    <dbReference type="NCBI Taxonomy" id="1983305"/>
    <lineage>
        <taxon>Bacteria</taxon>
        <taxon>Pseudomonadati</taxon>
        <taxon>Pseudomonadota</taxon>
        <taxon>Gammaproteobacteria</taxon>
        <taxon>Woeseiales</taxon>
        <taxon>Woeseiaceae</taxon>
        <taxon>environmental samples</taxon>
    </lineage>
</organism>
<reference evidence="1" key="1">
    <citation type="submission" date="2019-07" db="EMBL/GenBank/DDBJ databases">
        <authorList>
            <person name="Weber M."/>
            <person name="Kostadinov I."/>
            <person name="Kostadinov D I."/>
        </authorList>
    </citation>
    <scope>NUCLEOTIDE SEQUENCE</scope>
    <source>
        <strain evidence="1">Gfbio:sag-sample-m06:053724c1-46a9-4a36-b237-ea2bf867836b</strain>
    </source>
</reference>
<dbReference type="AlphaFoldDB" id="A0A7D9D3E2"/>
<evidence type="ECO:0000313" key="1">
    <source>
        <dbReference type="EMBL" id="VUX56163.1"/>
    </source>
</evidence>